<name>A0A926HJU4_9FIRM</name>
<keyword evidence="3" id="KW-0547">Nucleotide-binding</keyword>
<keyword evidence="4 6" id="KW-0067">ATP-binding</keyword>
<dbReference type="AlphaFoldDB" id="A0A926HJU4"/>
<keyword evidence="7" id="KW-1185">Reference proteome</keyword>
<dbReference type="RefSeq" id="WP_249314141.1">
    <property type="nucleotide sequence ID" value="NZ_JACRSR010000001.1"/>
</dbReference>
<gene>
    <name evidence="6" type="ORF">H8696_00125</name>
</gene>
<dbReference type="CDD" id="cd03230">
    <property type="entry name" value="ABC_DR_subfamily_A"/>
    <property type="match status" value="1"/>
</dbReference>
<evidence type="ECO:0000313" key="6">
    <source>
        <dbReference type="EMBL" id="MBC8530252.1"/>
    </source>
</evidence>
<keyword evidence="2" id="KW-0813">Transport</keyword>
<dbReference type="PANTHER" id="PTHR43335:SF4">
    <property type="entry name" value="ABC TRANSPORTER, ATP-BINDING PROTEIN"/>
    <property type="match status" value="1"/>
</dbReference>
<dbReference type="Proteomes" id="UP000623172">
    <property type="component" value="Unassembled WGS sequence"/>
</dbReference>
<dbReference type="InterPro" id="IPR003593">
    <property type="entry name" value="AAA+_ATPase"/>
</dbReference>
<evidence type="ECO:0000256" key="3">
    <source>
        <dbReference type="ARBA" id="ARBA00022741"/>
    </source>
</evidence>
<dbReference type="GO" id="GO:0016887">
    <property type="term" value="F:ATP hydrolysis activity"/>
    <property type="evidence" value="ECO:0007669"/>
    <property type="project" value="InterPro"/>
</dbReference>
<evidence type="ECO:0000256" key="4">
    <source>
        <dbReference type="ARBA" id="ARBA00022840"/>
    </source>
</evidence>
<dbReference type="Gene3D" id="3.40.50.300">
    <property type="entry name" value="P-loop containing nucleotide triphosphate hydrolases"/>
    <property type="match status" value="1"/>
</dbReference>
<evidence type="ECO:0000256" key="2">
    <source>
        <dbReference type="ARBA" id="ARBA00022448"/>
    </source>
</evidence>
<evidence type="ECO:0000259" key="5">
    <source>
        <dbReference type="PROSITE" id="PS50893"/>
    </source>
</evidence>
<organism evidence="6 7">
    <name type="scientific">Gehongia tenuis</name>
    <dbReference type="NCBI Taxonomy" id="2763655"/>
    <lineage>
        <taxon>Bacteria</taxon>
        <taxon>Bacillati</taxon>
        <taxon>Bacillota</taxon>
        <taxon>Clostridia</taxon>
        <taxon>Christensenellales</taxon>
        <taxon>Christensenellaceae</taxon>
        <taxon>Gehongia</taxon>
    </lineage>
</organism>
<evidence type="ECO:0000313" key="7">
    <source>
        <dbReference type="Proteomes" id="UP000623172"/>
    </source>
</evidence>
<reference evidence="6" key="1">
    <citation type="submission" date="2020-08" db="EMBL/GenBank/DDBJ databases">
        <title>Genome public.</title>
        <authorList>
            <person name="Liu C."/>
            <person name="Sun Q."/>
        </authorList>
    </citation>
    <scope>NUCLEOTIDE SEQUENCE</scope>
    <source>
        <strain evidence="6">NSJ-53</strain>
    </source>
</reference>
<dbReference type="InterPro" id="IPR027417">
    <property type="entry name" value="P-loop_NTPase"/>
</dbReference>
<dbReference type="PROSITE" id="PS50893">
    <property type="entry name" value="ABC_TRANSPORTER_2"/>
    <property type="match status" value="1"/>
</dbReference>
<sequence>MIELSHVSKRYQGKYAVRDISFKTEEGEILGFLGRNGAGKTTTMNMITGYISASEGTITVDGYDVLKNPLEVKQRIGYLPEQPPLYGEMTVDEYIRFVCDIKGVRRDVRKPHVEEIYSLVKLEDVSGRLIKNLSKGYKQRVGLAEALVGNPPVIILDEPTVGLDPMQIVEIRQLIKSLGRKHTVILSSHILSEVADVCQKLVIIRQGEIVAQDTLENLTQKVSDVNRLQLRIKGDKDAVRRKILALPGCKEVEELGQQEPGSCDFMAYTDLDQDIREPLFRAMADMNAPILTMRSMNLTLEDIFMQLTQEEGGSL</sequence>
<dbReference type="PANTHER" id="PTHR43335">
    <property type="entry name" value="ABC TRANSPORTER, ATP-BINDING PROTEIN"/>
    <property type="match status" value="1"/>
</dbReference>
<comment type="caution">
    <text evidence="6">The sequence shown here is derived from an EMBL/GenBank/DDBJ whole genome shotgun (WGS) entry which is preliminary data.</text>
</comment>
<dbReference type="GO" id="GO:0005524">
    <property type="term" value="F:ATP binding"/>
    <property type="evidence" value="ECO:0007669"/>
    <property type="project" value="UniProtKB-KW"/>
</dbReference>
<feature type="domain" description="ABC transporter" evidence="5">
    <location>
        <begin position="2"/>
        <end position="231"/>
    </location>
</feature>
<proteinExistence type="inferred from homology"/>
<dbReference type="Pfam" id="PF00005">
    <property type="entry name" value="ABC_tran"/>
    <property type="match status" value="1"/>
</dbReference>
<dbReference type="EMBL" id="JACRSR010000001">
    <property type="protein sequence ID" value="MBC8530252.1"/>
    <property type="molecule type" value="Genomic_DNA"/>
</dbReference>
<accession>A0A926HJU4</accession>
<dbReference type="SUPFAM" id="SSF52540">
    <property type="entry name" value="P-loop containing nucleoside triphosphate hydrolases"/>
    <property type="match status" value="1"/>
</dbReference>
<dbReference type="InterPro" id="IPR003439">
    <property type="entry name" value="ABC_transporter-like_ATP-bd"/>
</dbReference>
<protein>
    <submittedName>
        <fullName evidence="6">ABC transporter ATP-binding protein</fullName>
    </submittedName>
</protein>
<dbReference type="SMART" id="SM00382">
    <property type="entry name" value="AAA"/>
    <property type="match status" value="1"/>
</dbReference>
<evidence type="ECO:0000256" key="1">
    <source>
        <dbReference type="ARBA" id="ARBA00005417"/>
    </source>
</evidence>
<comment type="similarity">
    <text evidence="1">Belongs to the ABC transporter superfamily.</text>
</comment>